<reference evidence="3 4" key="2">
    <citation type="journal article" date="2011" name="J. Antibiot.">
        <title>Furaquinocins I and J: novel polyketide isoprenoid hybrid compounds from Streptomyces reveromyceticus SN-593.</title>
        <authorList>
            <person name="Panthee S."/>
            <person name="Takahashi S."/>
            <person name="Takagi H."/>
            <person name="Nogawa T."/>
            <person name="Oowada E."/>
            <person name="Uramoto M."/>
            <person name="Osada H."/>
        </authorList>
    </citation>
    <scope>NUCLEOTIDE SEQUENCE [LARGE SCALE GENOMIC DNA]</scope>
    <source>
        <strain evidence="3 4">SN-593</strain>
    </source>
</reference>
<feature type="region of interest" description="Disordered" evidence="1">
    <location>
        <begin position="159"/>
        <end position="184"/>
    </location>
</feature>
<feature type="compositionally biased region" description="Low complexity" evidence="1">
    <location>
        <begin position="220"/>
        <end position="231"/>
    </location>
</feature>
<feature type="transmembrane region" description="Helical" evidence="2">
    <location>
        <begin position="6"/>
        <end position="23"/>
    </location>
</feature>
<name>A0A7U3UQD2_9ACTN</name>
<accession>A0A7U3UQD2</accession>
<dbReference type="Proteomes" id="UP000595703">
    <property type="component" value="Chromosome"/>
</dbReference>
<feature type="compositionally biased region" description="Low complexity" evidence="1">
    <location>
        <begin position="299"/>
        <end position="343"/>
    </location>
</feature>
<evidence type="ECO:0000256" key="2">
    <source>
        <dbReference type="SAM" id="Phobius"/>
    </source>
</evidence>
<dbReference type="RefSeq" id="WP_202233172.1">
    <property type="nucleotide sequence ID" value="NZ_AP018365.1"/>
</dbReference>
<dbReference type="AlphaFoldDB" id="A0A7U3UQD2"/>
<organism evidence="3 4">
    <name type="scientific">Actinacidiphila reveromycinica</name>
    <dbReference type="NCBI Taxonomy" id="659352"/>
    <lineage>
        <taxon>Bacteria</taxon>
        <taxon>Bacillati</taxon>
        <taxon>Actinomycetota</taxon>
        <taxon>Actinomycetes</taxon>
        <taxon>Kitasatosporales</taxon>
        <taxon>Streptomycetaceae</taxon>
        <taxon>Actinacidiphila</taxon>
    </lineage>
</organism>
<sequence>MGYSVLYIAFGIVALWLLGEVLLQYKARLRWRVLAFAGFLGLVVGVAERSVVLILLGAVAFGTGQSMVTLSYKRGFSTGWSIGGRPGSSRRRRAAGTRPAEPVLEVGPIEPDADDPAGPQQSAEELAGVGATAVHDFSALPGDGQDGYGAEQAVYQPMPMLDDSGEYPLYDGQSTYTPDPYTSGGYEGYGAQGYQSWTGYEQQPSWEQGQHQGGQGGGYQEQPAAAAAAAASYGYDPDEYDVFGNSRGTEGSAFGGQDTGGGFGGQDTGGGFGGQDTGGGYGGQDAGGDWRFPQPYPQQPAAEPYGGYGYDQQVYDQQQAYIPQQPHQPPYEQQHGQQPQQQEEYADPYDPYRY</sequence>
<evidence type="ECO:0000313" key="3">
    <source>
        <dbReference type="EMBL" id="BBA96787.1"/>
    </source>
</evidence>
<keyword evidence="2" id="KW-0812">Transmembrane</keyword>
<dbReference type="KEGG" id="arev:RVR_2246"/>
<protein>
    <submittedName>
        <fullName evidence="3">Uncharacterized protein</fullName>
    </submittedName>
</protein>
<feature type="compositionally biased region" description="Gly residues" evidence="1">
    <location>
        <begin position="253"/>
        <end position="286"/>
    </location>
</feature>
<evidence type="ECO:0000256" key="1">
    <source>
        <dbReference type="SAM" id="MobiDB-lite"/>
    </source>
</evidence>
<reference evidence="3 4" key="1">
    <citation type="journal article" date="2010" name="J. Bacteriol.">
        <title>Biochemical characterization of a novel indole prenyltransferase from Streptomyces sp. SN-593.</title>
        <authorList>
            <person name="Takahashi S."/>
            <person name="Takagi H."/>
            <person name="Toyoda A."/>
            <person name="Uramoto M."/>
            <person name="Nogawa T."/>
            <person name="Ueki M."/>
            <person name="Sakaki Y."/>
            <person name="Osada H."/>
        </authorList>
    </citation>
    <scope>NUCLEOTIDE SEQUENCE [LARGE SCALE GENOMIC DNA]</scope>
    <source>
        <strain evidence="3 4">SN-593</strain>
    </source>
</reference>
<reference evidence="3 4" key="3">
    <citation type="journal article" date="2011" name="Nat. Chem. Biol.">
        <title>Reveromycin A biosynthesis uses RevG and RevJ for stereospecific spiroacetal formation.</title>
        <authorList>
            <person name="Takahashi S."/>
            <person name="Toyoda A."/>
            <person name="Sekiyama Y."/>
            <person name="Takagi H."/>
            <person name="Nogawa T."/>
            <person name="Uramoto M."/>
            <person name="Suzuki R."/>
            <person name="Koshino H."/>
            <person name="Kumano T."/>
            <person name="Panthee S."/>
            <person name="Dairi T."/>
            <person name="Ishikawa J."/>
            <person name="Ikeda H."/>
            <person name="Sakaki Y."/>
            <person name="Osada H."/>
        </authorList>
    </citation>
    <scope>NUCLEOTIDE SEQUENCE [LARGE SCALE GENOMIC DNA]</scope>
    <source>
        <strain evidence="3 4">SN-593</strain>
    </source>
</reference>
<dbReference type="EMBL" id="AP018365">
    <property type="protein sequence ID" value="BBA96787.1"/>
    <property type="molecule type" value="Genomic_DNA"/>
</dbReference>
<proteinExistence type="predicted"/>
<gene>
    <name evidence="3" type="ORF">RVR_2246</name>
</gene>
<feature type="region of interest" description="Disordered" evidence="1">
    <location>
        <begin position="202"/>
        <end position="354"/>
    </location>
</feature>
<reference evidence="3 4" key="4">
    <citation type="journal article" date="2020" name="Sci. Rep.">
        <title>beta-carboline chemical signals induce reveromycin production through a LuxR family regulator in Streptomyces sp. SN-593.</title>
        <authorList>
            <person name="Panthee S."/>
            <person name="Kito N."/>
            <person name="Hayashi T."/>
            <person name="Shimizu T."/>
            <person name="Ishikawa J."/>
            <person name="Hamamoto H."/>
            <person name="Osada H."/>
            <person name="Takahashi S."/>
        </authorList>
    </citation>
    <scope>NUCLEOTIDE SEQUENCE [LARGE SCALE GENOMIC DNA]</scope>
    <source>
        <strain evidence="3 4">SN-593</strain>
    </source>
</reference>
<feature type="region of interest" description="Disordered" evidence="1">
    <location>
        <begin position="83"/>
        <end position="128"/>
    </location>
</feature>
<evidence type="ECO:0000313" key="4">
    <source>
        <dbReference type="Proteomes" id="UP000595703"/>
    </source>
</evidence>
<keyword evidence="2" id="KW-0472">Membrane</keyword>
<feature type="transmembrane region" description="Helical" evidence="2">
    <location>
        <begin position="35"/>
        <end position="61"/>
    </location>
</feature>
<keyword evidence="4" id="KW-1185">Reference proteome</keyword>
<keyword evidence="2" id="KW-1133">Transmembrane helix</keyword>